<protein>
    <submittedName>
        <fullName evidence="2">Uncharacterized protein</fullName>
    </submittedName>
</protein>
<sequence length="112" mass="11667" precursor="true">MVKMEHHVVAAALILILTVALTYRYPVEIAVSALLVLLGAWIAVTGLLAKPGRHEASVKTPTSRVAFGGLTATLGAALMVSAVTKDARAALIAVITLLSLTITAAIIIERKL</sequence>
<reference evidence="2 3" key="2">
    <citation type="journal article" date="2011" name="Stand. Genomic Sci.">
        <title>Complete genome sequence of Desulfurococcus mucosus type strain (O7/1).</title>
        <authorList>
            <person name="Wirth R."/>
            <person name="Chertkov O."/>
            <person name="Held B."/>
            <person name="Lapidus A."/>
            <person name="Nolan M."/>
            <person name="Lucas S."/>
            <person name="Hammon N."/>
            <person name="Deshpande S."/>
            <person name="Cheng J.F."/>
            <person name="Tapia R."/>
            <person name="Han C."/>
            <person name="Goodwin L."/>
            <person name="Pitluck S."/>
            <person name="Liolios K."/>
            <person name="Ioanna P."/>
            <person name="Ivanova N."/>
            <person name="Mavromatis K."/>
            <person name="Mikhailova N."/>
            <person name="Pati A."/>
            <person name="Chen A."/>
            <person name="Palaniappan K."/>
            <person name="Land M."/>
            <person name="Hauser L."/>
            <person name="Chang Y.J."/>
            <person name="Jeffries C.D."/>
            <person name="Bilek Y."/>
            <person name="Hader T."/>
            <person name="Rohde M."/>
            <person name="Spring S."/>
            <person name="Sikorski J."/>
            <person name="Goker M."/>
            <person name="Woyke T."/>
            <person name="Bristow J."/>
            <person name="Eisen J.A."/>
            <person name="Markowitz V."/>
            <person name="Hugenholtz P."/>
            <person name="Kyrpides N.C."/>
            <person name="Klenk H.P."/>
        </authorList>
    </citation>
    <scope>NUCLEOTIDE SEQUENCE [LARGE SCALE GENOMIC DNA]</scope>
    <source>
        <strain evidence="3">ATCC 35584 / DSM 2162 / JCM 9187 / O7/1</strain>
    </source>
</reference>
<feature type="transmembrane region" description="Helical" evidence="1">
    <location>
        <begin position="30"/>
        <end position="49"/>
    </location>
</feature>
<dbReference type="HOGENOM" id="CLU_2140100_0_0_2"/>
<keyword evidence="1" id="KW-1133">Transmembrane helix</keyword>
<proteinExistence type="predicted"/>
<dbReference type="GeneID" id="10153229"/>
<feature type="transmembrane region" description="Helical" evidence="1">
    <location>
        <begin position="89"/>
        <end position="108"/>
    </location>
</feature>
<evidence type="ECO:0000313" key="2">
    <source>
        <dbReference type="EMBL" id="ADV64846.1"/>
    </source>
</evidence>
<feature type="transmembrane region" description="Helical" evidence="1">
    <location>
        <begin position="61"/>
        <end position="83"/>
    </location>
</feature>
<dbReference type="Proteomes" id="UP000001068">
    <property type="component" value="Chromosome"/>
</dbReference>
<keyword evidence="1" id="KW-0812">Transmembrane</keyword>
<evidence type="ECO:0000313" key="3">
    <source>
        <dbReference type="Proteomes" id="UP000001068"/>
    </source>
</evidence>
<dbReference type="AlphaFoldDB" id="E8R8M0"/>
<reference evidence="3" key="1">
    <citation type="submission" date="2010-11" db="EMBL/GenBank/DDBJ databases">
        <title>The complete genome of Desulfurococcus mucosus DSM 2162.</title>
        <authorList>
            <consortium name="US DOE Joint Genome Institute (JGI-PGF)"/>
            <person name="Lucas S."/>
            <person name="Copeland A."/>
            <person name="Lapidus A."/>
            <person name="Bruce D."/>
            <person name="Goodwin L."/>
            <person name="Pitluck S."/>
            <person name="Kyrpides N."/>
            <person name="Mavromatis K."/>
            <person name="Pagani I."/>
            <person name="Ivanova N."/>
            <person name="Ovchinnikova G."/>
            <person name="Chertkov O."/>
            <person name="Held B."/>
            <person name="Brettin T."/>
            <person name="Detter J.C."/>
            <person name="Tapia R."/>
            <person name="Han C."/>
            <person name="Land M."/>
            <person name="Hauser L."/>
            <person name="Markowitz V."/>
            <person name="Cheng J.-F."/>
            <person name="Hugenholtz P."/>
            <person name="Woyke T."/>
            <person name="Wu D."/>
            <person name="Wirth R."/>
            <person name="Bilek Y."/>
            <person name="Hader T."/>
            <person name="Klenk H.-P."/>
            <person name="Eisen J.A."/>
        </authorList>
    </citation>
    <scope>NUCLEOTIDE SEQUENCE [LARGE SCALE GENOMIC DNA]</scope>
    <source>
        <strain evidence="3">ATCC 35584 / DSM 2162 / JCM 9187 / O7/1</strain>
    </source>
</reference>
<name>E8R8M0_DESM0</name>
<organism evidence="2 3">
    <name type="scientific">Desulfurococcus mucosus (strain ATCC 35584 / DSM 2162 / JCM 9187 / O7/1)</name>
    <dbReference type="NCBI Taxonomy" id="765177"/>
    <lineage>
        <taxon>Archaea</taxon>
        <taxon>Thermoproteota</taxon>
        <taxon>Thermoprotei</taxon>
        <taxon>Desulfurococcales</taxon>
        <taxon>Desulfurococcaceae</taxon>
        <taxon>Desulfurococcus</taxon>
    </lineage>
</organism>
<dbReference type="KEGG" id="dmu:Desmu_0536"/>
<dbReference type="RefSeq" id="WP_013562068.1">
    <property type="nucleotide sequence ID" value="NC_014961.1"/>
</dbReference>
<gene>
    <name evidence="2" type="ordered locus">Desmu_0536</name>
</gene>
<keyword evidence="1" id="KW-0472">Membrane</keyword>
<evidence type="ECO:0000256" key="1">
    <source>
        <dbReference type="SAM" id="Phobius"/>
    </source>
</evidence>
<accession>E8R8M0</accession>
<dbReference type="EMBL" id="CP002363">
    <property type="protein sequence ID" value="ADV64846.1"/>
    <property type="molecule type" value="Genomic_DNA"/>
</dbReference>
<keyword evidence="3" id="KW-1185">Reference proteome</keyword>
<dbReference type="STRING" id="765177.Desmu_0536"/>